<dbReference type="CDD" id="cd16908">
    <property type="entry name" value="YEATS_Yaf9_like"/>
    <property type="match status" value="1"/>
</dbReference>
<dbReference type="OMA" id="EDHTHQW"/>
<dbReference type="PANTHER" id="PTHR47573">
    <property type="entry name" value="PROTEIN AF-9 HOMOLOG"/>
    <property type="match status" value="1"/>
</dbReference>
<dbReference type="GO" id="GO:0006355">
    <property type="term" value="P:regulation of DNA-templated transcription"/>
    <property type="evidence" value="ECO:0007669"/>
    <property type="project" value="InterPro"/>
</dbReference>
<dbReference type="KEGG" id="ssl:SS1G_09663"/>
<dbReference type="InterPro" id="IPR038704">
    <property type="entry name" value="YEAST_sf"/>
</dbReference>
<dbReference type="Proteomes" id="UP000177798">
    <property type="component" value="Chromosome 1"/>
</dbReference>
<dbReference type="RefSeq" id="XP_001589030.1">
    <property type="nucleotide sequence ID" value="XM_001588980.1"/>
</dbReference>
<dbReference type="InterPro" id="IPR055129">
    <property type="entry name" value="YEATS_dom"/>
</dbReference>
<dbReference type="PROSITE" id="PS51037">
    <property type="entry name" value="YEATS"/>
    <property type="match status" value="1"/>
</dbReference>
<accession>A0A1D9PRK6</accession>
<keyword evidence="4 5" id="KW-0539">Nucleus</keyword>
<dbReference type="AlphaFoldDB" id="A0A1D9PRK6"/>
<keyword evidence="6" id="KW-0175">Coiled coil</keyword>
<name>A0A1D9PRK6_SCLS1</name>
<dbReference type="GO" id="GO:0000785">
    <property type="term" value="C:chromatin"/>
    <property type="evidence" value="ECO:0007669"/>
    <property type="project" value="UniProtKB-ARBA"/>
</dbReference>
<feature type="coiled-coil region" evidence="6">
    <location>
        <begin position="224"/>
        <end position="255"/>
    </location>
</feature>
<evidence type="ECO:0000256" key="2">
    <source>
        <dbReference type="ARBA" id="ARBA00023015"/>
    </source>
</evidence>
<evidence type="ECO:0000256" key="3">
    <source>
        <dbReference type="ARBA" id="ARBA00023163"/>
    </source>
</evidence>
<gene>
    <name evidence="8" type="ORF">sscle_01g000400</name>
</gene>
<proteinExistence type="predicted"/>
<dbReference type="EMBL" id="CP017814">
    <property type="protein sequence ID" value="APA05270.1"/>
    <property type="molecule type" value="Genomic_DNA"/>
</dbReference>
<dbReference type="Pfam" id="PF03366">
    <property type="entry name" value="YEATS"/>
    <property type="match status" value="1"/>
</dbReference>
<evidence type="ECO:0000256" key="1">
    <source>
        <dbReference type="ARBA" id="ARBA00022408"/>
    </source>
</evidence>
<evidence type="ECO:0000256" key="6">
    <source>
        <dbReference type="SAM" id="Coils"/>
    </source>
</evidence>
<dbReference type="Gene3D" id="2.60.40.1970">
    <property type="entry name" value="YEATS domain"/>
    <property type="match status" value="1"/>
</dbReference>
<reference evidence="9" key="1">
    <citation type="journal article" date="2017" name="Genome Biol. Evol.">
        <title>The complete genome sequence of the phytopathogenic fungus Sclerotinia sclerotiorum reveals insights into the genome architecture of broad host range pathogens.</title>
        <authorList>
            <person name="Derbyshire M."/>
            <person name="Denton-Giles M."/>
            <person name="Hegedus D."/>
            <person name="Seifbarghy S."/>
            <person name="Rollins J."/>
            <person name="van Kan J."/>
            <person name="Seidl M.F."/>
            <person name="Faino L."/>
            <person name="Mbengue M."/>
            <person name="Navaud O."/>
            <person name="Raffaele S."/>
            <person name="Hammond-Kosack K."/>
            <person name="Heard S."/>
            <person name="Oliver R."/>
        </authorList>
    </citation>
    <scope>NUCLEOTIDE SEQUENCE [LARGE SCALE GENOMIC DNA]</scope>
    <source>
        <strain evidence="9">ATCC 18683 / 1980 / Ss-1</strain>
    </source>
</reference>
<keyword evidence="3" id="KW-0804">Transcription</keyword>
<feature type="domain" description="YEATS" evidence="7">
    <location>
        <begin position="9"/>
        <end position="166"/>
    </location>
</feature>
<dbReference type="VEuPathDB" id="FungiDB:sscle_01g000400"/>
<comment type="subcellular location">
    <subcellularLocation>
        <location evidence="5">Nucleus</location>
    </subcellularLocation>
</comment>
<protein>
    <recommendedName>
        <fullName evidence="1">Protein AF-9 homolog</fullName>
    </recommendedName>
</protein>
<dbReference type="PANTHER" id="PTHR47573:SF1">
    <property type="entry name" value="PROTEIN AF-9 HOMOLOG"/>
    <property type="match status" value="1"/>
</dbReference>
<dbReference type="GO" id="GO:0005634">
    <property type="term" value="C:nucleus"/>
    <property type="evidence" value="ECO:0007669"/>
    <property type="project" value="UniProtKB-SubCell"/>
</dbReference>
<evidence type="ECO:0000259" key="7">
    <source>
        <dbReference type="PROSITE" id="PS51037"/>
    </source>
</evidence>
<dbReference type="OrthoDB" id="16041at2759"/>
<evidence type="ECO:0000313" key="8">
    <source>
        <dbReference type="EMBL" id="APA05270.1"/>
    </source>
</evidence>
<evidence type="ECO:0000256" key="5">
    <source>
        <dbReference type="PROSITE-ProRule" id="PRU00376"/>
    </source>
</evidence>
<keyword evidence="2" id="KW-0805">Transcription regulation</keyword>
<organism evidence="8 9">
    <name type="scientific">Sclerotinia sclerotiorum (strain ATCC 18683 / 1980 / Ss-1)</name>
    <name type="common">White mold</name>
    <name type="synonym">Whetzelinia sclerotiorum</name>
    <dbReference type="NCBI Taxonomy" id="665079"/>
    <lineage>
        <taxon>Eukaryota</taxon>
        <taxon>Fungi</taxon>
        <taxon>Dikarya</taxon>
        <taxon>Ascomycota</taxon>
        <taxon>Pezizomycotina</taxon>
        <taxon>Leotiomycetes</taxon>
        <taxon>Helotiales</taxon>
        <taxon>Sclerotiniaceae</taxon>
        <taxon>Sclerotinia</taxon>
    </lineage>
</organism>
<evidence type="ECO:0000313" key="9">
    <source>
        <dbReference type="Proteomes" id="UP000177798"/>
    </source>
</evidence>
<sequence>MAPPNTQKRIKGVSIFRPFVYGTTSHKFSPKYPKPEGTPEEHTHQWTVFVKGVDDTDITYWCRKVQFKLHDTYPQHLRVIENVKPGDPFQVTETGWGGFDIQIKIYYDPVANEKAQSFWHRLQLEPYGDEQLQTAQVRDNEVRSWVYDEMVFNEPYEQFYEVLTNPMPREKNNGGKGKATRTMRGGMVGSVGERTVFIPLTPRPGQPFSRDTERAEVKKLVEGKKKVDVMNEKLRKELREKEEELKRLKGELEKL</sequence>
<evidence type="ECO:0000256" key="4">
    <source>
        <dbReference type="ARBA" id="ARBA00023242"/>
    </source>
</evidence>
<dbReference type="InterPro" id="IPR005033">
    <property type="entry name" value="YEATS"/>
</dbReference>